<feature type="non-terminal residue" evidence="2">
    <location>
        <position position="1"/>
    </location>
</feature>
<sequence>MGRYKQYVTSPQPLQGLPARSRSRLLKKTVGSNFQSPSRRIQIEMEQQDNYESYDDAIILQQTQALSHAEDEQFDDDKNEIYADSEIEDDCSESSESGSPISDYEELYMGSKLSSSESHILILAFVQRYKLSKKGTEDLHELINLHVPKNVNFSASTYMLKK</sequence>
<evidence type="ECO:0000313" key="3">
    <source>
        <dbReference type="Proteomes" id="UP000708208"/>
    </source>
</evidence>
<dbReference type="AlphaFoldDB" id="A0A8J2JL85"/>
<feature type="region of interest" description="Disordered" evidence="1">
    <location>
        <begin position="1"/>
        <end position="22"/>
    </location>
</feature>
<accession>A0A8J2JL85</accession>
<proteinExistence type="predicted"/>
<evidence type="ECO:0000313" key="2">
    <source>
        <dbReference type="EMBL" id="CAG7720732.1"/>
    </source>
</evidence>
<dbReference type="EMBL" id="CAJVCH010073206">
    <property type="protein sequence ID" value="CAG7720732.1"/>
    <property type="molecule type" value="Genomic_DNA"/>
</dbReference>
<evidence type="ECO:0000256" key="1">
    <source>
        <dbReference type="SAM" id="MobiDB-lite"/>
    </source>
</evidence>
<gene>
    <name evidence="2" type="ORF">AFUS01_LOCUS9995</name>
</gene>
<name>A0A8J2JL85_9HEXA</name>
<protein>
    <submittedName>
        <fullName evidence="2">Uncharacterized protein</fullName>
    </submittedName>
</protein>
<reference evidence="2" key="1">
    <citation type="submission" date="2021-06" db="EMBL/GenBank/DDBJ databases">
        <authorList>
            <person name="Hodson N. C."/>
            <person name="Mongue J. A."/>
            <person name="Jaron S. K."/>
        </authorList>
    </citation>
    <scope>NUCLEOTIDE SEQUENCE</scope>
</reference>
<organism evidence="2 3">
    <name type="scientific">Allacma fusca</name>
    <dbReference type="NCBI Taxonomy" id="39272"/>
    <lineage>
        <taxon>Eukaryota</taxon>
        <taxon>Metazoa</taxon>
        <taxon>Ecdysozoa</taxon>
        <taxon>Arthropoda</taxon>
        <taxon>Hexapoda</taxon>
        <taxon>Collembola</taxon>
        <taxon>Symphypleona</taxon>
        <taxon>Sminthuridae</taxon>
        <taxon>Allacma</taxon>
    </lineage>
</organism>
<comment type="caution">
    <text evidence="2">The sequence shown here is derived from an EMBL/GenBank/DDBJ whole genome shotgun (WGS) entry which is preliminary data.</text>
</comment>
<keyword evidence="3" id="KW-1185">Reference proteome</keyword>
<dbReference type="Proteomes" id="UP000708208">
    <property type="component" value="Unassembled WGS sequence"/>
</dbReference>